<sequence length="266" mass="30988">MPCNLFFGDQPDQKPLTSAYNQRREKIKNYLSNLRTQTKTKNMSHFVAPKVKEHKRFLKNMAFLSKNRYSGSVNVDYNDQDSPDLTYNKFTDMRCLRQRRKKSKMRISLKTSHRKYSPSGNKNLINSMKELYTSVREPKMKSNQKILNKTSSGSRGVFSNSKIDADLIGDLALKRKPMKSRKLHRSVHIKKGSKNAWKFSSLSNKTAYSKKFQRTPQTGKILEILRYKPKDSFPRVSANSKFFKSQKDALKQSLMGNYATRLNFPY</sequence>
<proteinExistence type="predicted"/>
<keyword evidence="2" id="KW-1185">Reference proteome</keyword>
<reference evidence="1" key="1">
    <citation type="submission" date="2023-07" db="EMBL/GenBank/DDBJ databases">
        <authorList>
            <consortium name="AG Swart"/>
            <person name="Singh M."/>
            <person name="Singh A."/>
            <person name="Seah K."/>
            <person name="Emmerich C."/>
        </authorList>
    </citation>
    <scope>NUCLEOTIDE SEQUENCE</scope>
    <source>
        <strain evidence="1">DP1</strain>
    </source>
</reference>
<protein>
    <submittedName>
        <fullName evidence="1">Uncharacterized protein</fullName>
    </submittedName>
</protein>
<dbReference type="EMBL" id="CAMPGE010010612">
    <property type="protein sequence ID" value="CAI2369461.1"/>
    <property type="molecule type" value="Genomic_DNA"/>
</dbReference>
<gene>
    <name evidence="1" type="ORF">ECRASSUSDP1_LOCUS10762</name>
</gene>
<accession>A0AAD1XFH3</accession>
<name>A0AAD1XFH3_EUPCR</name>
<evidence type="ECO:0000313" key="1">
    <source>
        <dbReference type="EMBL" id="CAI2369461.1"/>
    </source>
</evidence>
<dbReference type="AlphaFoldDB" id="A0AAD1XFH3"/>
<comment type="caution">
    <text evidence="1">The sequence shown here is derived from an EMBL/GenBank/DDBJ whole genome shotgun (WGS) entry which is preliminary data.</text>
</comment>
<organism evidence="1 2">
    <name type="scientific">Euplotes crassus</name>
    <dbReference type="NCBI Taxonomy" id="5936"/>
    <lineage>
        <taxon>Eukaryota</taxon>
        <taxon>Sar</taxon>
        <taxon>Alveolata</taxon>
        <taxon>Ciliophora</taxon>
        <taxon>Intramacronucleata</taxon>
        <taxon>Spirotrichea</taxon>
        <taxon>Hypotrichia</taxon>
        <taxon>Euplotida</taxon>
        <taxon>Euplotidae</taxon>
        <taxon>Moneuplotes</taxon>
    </lineage>
</organism>
<evidence type="ECO:0000313" key="2">
    <source>
        <dbReference type="Proteomes" id="UP001295684"/>
    </source>
</evidence>
<dbReference type="Proteomes" id="UP001295684">
    <property type="component" value="Unassembled WGS sequence"/>
</dbReference>